<evidence type="ECO:0000313" key="1">
    <source>
        <dbReference type="EMBL" id="WSD20164.1"/>
    </source>
</evidence>
<organism evidence="1 2">
    <name type="scientific">Streptomyces phaeochromogenes</name>
    <dbReference type="NCBI Taxonomy" id="1923"/>
    <lineage>
        <taxon>Bacteria</taxon>
        <taxon>Bacillati</taxon>
        <taxon>Actinomycetota</taxon>
        <taxon>Actinomycetes</taxon>
        <taxon>Kitasatosporales</taxon>
        <taxon>Streptomycetaceae</taxon>
        <taxon>Streptomyces</taxon>
        <taxon>Streptomyces phaeochromogenes group</taxon>
    </lineage>
</organism>
<accession>A0ABZ1HSS5</accession>
<dbReference type="EMBL" id="CP109135">
    <property type="protein sequence ID" value="WSD20164.1"/>
    <property type="molecule type" value="Genomic_DNA"/>
</dbReference>
<reference evidence="1 2" key="1">
    <citation type="submission" date="2022-10" db="EMBL/GenBank/DDBJ databases">
        <title>The complete genomes of actinobacterial strains from the NBC collection.</title>
        <authorList>
            <person name="Joergensen T.S."/>
            <person name="Alvarez Arevalo M."/>
            <person name="Sterndorff E.B."/>
            <person name="Faurdal D."/>
            <person name="Vuksanovic O."/>
            <person name="Mourched A.-S."/>
            <person name="Charusanti P."/>
            <person name="Shaw S."/>
            <person name="Blin K."/>
            <person name="Weber T."/>
        </authorList>
    </citation>
    <scope>NUCLEOTIDE SEQUENCE [LARGE SCALE GENOMIC DNA]</scope>
    <source>
        <strain evidence="1 2">NBC 01752</strain>
    </source>
</reference>
<dbReference type="SUPFAM" id="SSF51905">
    <property type="entry name" value="FAD/NAD(P)-binding domain"/>
    <property type="match status" value="1"/>
</dbReference>
<name>A0ABZ1HSS5_STRPH</name>
<dbReference type="InterPro" id="IPR036188">
    <property type="entry name" value="FAD/NAD-bd_sf"/>
</dbReference>
<proteinExistence type="predicted"/>
<dbReference type="Gene3D" id="3.50.50.60">
    <property type="entry name" value="FAD/NAD(P)-binding domain"/>
    <property type="match status" value="1"/>
</dbReference>
<keyword evidence="2" id="KW-1185">Reference proteome</keyword>
<sequence>MPQTPPQTHSRRDTDVVVTGAGLAGLTAARELVAAGNSVAGPERP</sequence>
<dbReference type="RefSeq" id="WP_326761977.1">
    <property type="nucleotide sequence ID" value="NZ_CP109135.1"/>
</dbReference>
<evidence type="ECO:0000313" key="2">
    <source>
        <dbReference type="Proteomes" id="UP001340816"/>
    </source>
</evidence>
<dbReference type="Proteomes" id="UP001340816">
    <property type="component" value="Chromosome"/>
</dbReference>
<gene>
    <name evidence="1" type="ORF">OHB35_46860</name>
</gene>
<protein>
    <submittedName>
        <fullName evidence="1">Uncharacterized protein</fullName>
    </submittedName>
</protein>